<dbReference type="EMBL" id="MQVS01000012">
    <property type="protein sequence ID" value="OKL50947.1"/>
    <property type="molecule type" value="Genomic_DNA"/>
</dbReference>
<dbReference type="STRING" id="52770.BSZ40_09950"/>
<accession>A0A1Q5PTM6</accession>
<keyword evidence="4" id="KW-1133">Transmembrane helix</keyword>
<evidence type="ECO:0000313" key="7">
    <source>
        <dbReference type="Proteomes" id="UP000185612"/>
    </source>
</evidence>
<keyword evidence="1" id="KW-0808">Transferase</keyword>
<reference evidence="7" key="1">
    <citation type="submission" date="2016-12" db="EMBL/GenBank/DDBJ databases">
        <authorList>
            <person name="Meng X."/>
        </authorList>
    </citation>
    <scope>NUCLEOTIDE SEQUENCE [LARGE SCALE GENOMIC DNA]</scope>
    <source>
        <strain evidence="7">DSM 20732</strain>
    </source>
</reference>
<proteinExistence type="predicted"/>
<sequence>MIGLTQARDGKAPGFVPGALGLPWWRRCFAQGGAYVVPSLLFLIIPVVQVQDRPWSEVLVAYAVLFTVAVSYVGVTLVLHWPTWARVAWFCFLLFSLTLPSLVTGKPHVSVYYSVYATTAAAMLFAVQWAVPVIMSISCLGFCIATFCAGQDMLATSMSLMSAMAGLMAAFGIRSDLANEALKDAEGRTAVLAVAAERERIGRDLHDILGHSLTAIAVQADLASRLLERKPAAARTEIESLGRTARQALADVRSTVSGMKTVRLASEIAAVKALLLAAGIEAHTPSVTTELTDSESELLGYVVREAVTNVVRHSRARTCTITVTPRGVTIADDGTGGKITPGNGLRGLKKRLDAMGGSLTIQTDGAGTTICADLGETAS</sequence>
<evidence type="ECO:0000256" key="1">
    <source>
        <dbReference type="ARBA" id="ARBA00022679"/>
    </source>
</evidence>
<feature type="transmembrane region" description="Helical" evidence="4">
    <location>
        <begin position="29"/>
        <end position="48"/>
    </location>
</feature>
<dbReference type="GO" id="GO:0016020">
    <property type="term" value="C:membrane"/>
    <property type="evidence" value="ECO:0007669"/>
    <property type="project" value="InterPro"/>
</dbReference>
<feature type="transmembrane region" description="Helical" evidence="4">
    <location>
        <begin position="60"/>
        <end position="81"/>
    </location>
</feature>
<dbReference type="Gene3D" id="1.20.5.1930">
    <property type="match status" value="1"/>
</dbReference>
<feature type="transmembrane region" description="Helical" evidence="4">
    <location>
        <begin position="87"/>
        <end position="103"/>
    </location>
</feature>
<dbReference type="GO" id="GO:0046983">
    <property type="term" value="F:protein dimerization activity"/>
    <property type="evidence" value="ECO:0007669"/>
    <property type="project" value="InterPro"/>
</dbReference>
<keyword evidence="2" id="KW-0418">Kinase</keyword>
<dbReference type="Pfam" id="PF07730">
    <property type="entry name" value="HisKA_3"/>
    <property type="match status" value="1"/>
</dbReference>
<keyword evidence="7" id="KW-1185">Reference proteome</keyword>
<dbReference type="CDD" id="cd16917">
    <property type="entry name" value="HATPase_UhpB-NarQ-NarX-like"/>
    <property type="match status" value="1"/>
</dbReference>
<comment type="caution">
    <text evidence="6">The sequence shown here is derived from an EMBL/GenBank/DDBJ whole genome shotgun (WGS) entry which is preliminary data.</text>
</comment>
<feature type="transmembrane region" description="Helical" evidence="4">
    <location>
        <begin position="115"/>
        <end position="147"/>
    </location>
</feature>
<feature type="transmembrane region" description="Helical" evidence="4">
    <location>
        <begin position="153"/>
        <end position="173"/>
    </location>
</feature>
<dbReference type="SUPFAM" id="SSF55874">
    <property type="entry name" value="ATPase domain of HSP90 chaperone/DNA topoisomerase II/histidine kinase"/>
    <property type="match status" value="1"/>
</dbReference>
<dbReference type="GO" id="GO:0000155">
    <property type="term" value="F:phosphorelay sensor kinase activity"/>
    <property type="evidence" value="ECO:0007669"/>
    <property type="project" value="InterPro"/>
</dbReference>
<dbReference type="InterPro" id="IPR011712">
    <property type="entry name" value="Sig_transdc_His_kin_sub3_dim/P"/>
</dbReference>
<dbReference type="Proteomes" id="UP000185612">
    <property type="component" value="Unassembled WGS sequence"/>
</dbReference>
<gene>
    <name evidence="6" type="ORF">BSZ40_09950</name>
</gene>
<dbReference type="RefSeq" id="WP_073825923.1">
    <property type="nucleotide sequence ID" value="NZ_MQVS01000012.1"/>
</dbReference>
<evidence type="ECO:0000313" key="6">
    <source>
        <dbReference type="EMBL" id="OKL50947.1"/>
    </source>
</evidence>
<keyword evidence="4" id="KW-0472">Membrane</keyword>
<dbReference type="InterPro" id="IPR050482">
    <property type="entry name" value="Sensor_HK_TwoCompSys"/>
</dbReference>
<dbReference type="Gene3D" id="3.30.565.10">
    <property type="entry name" value="Histidine kinase-like ATPase, C-terminal domain"/>
    <property type="match status" value="1"/>
</dbReference>
<keyword evidence="3" id="KW-0902">Two-component regulatory system</keyword>
<keyword evidence="4" id="KW-0812">Transmembrane</keyword>
<evidence type="ECO:0000256" key="3">
    <source>
        <dbReference type="ARBA" id="ARBA00023012"/>
    </source>
</evidence>
<dbReference type="PANTHER" id="PTHR24421:SF63">
    <property type="entry name" value="SENSOR HISTIDINE KINASE DESK"/>
    <property type="match status" value="1"/>
</dbReference>
<evidence type="ECO:0000256" key="2">
    <source>
        <dbReference type="ARBA" id="ARBA00022777"/>
    </source>
</evidence>
<evidence type="ECO:0000259" key="5">
    <source>
        <dbReference type="Pfam" id="PF07730"/>
    </source>
</evidence>
<dbReference type="InParanoid" id="A0A1Q5PTM6"/>
<dbReference type="OrthoDB" id="5241784at2"/>
<dbReference type="InterPro" id="IPR036890">
    <property type="entry name" value="HATPase_C_sf"/>
</dbReference>
<dbReference type="AlphaFoldDB" id="A0A1Q5PTM6"/>
<organism evidence="6 7">
    <name type="scientific">Buchananella hordeovulneris</name>
    <dbReference type="NCBI Taxonomy" id="52770"/>
    <lineage>
        <taxon>Bacteria</taxon>
        <taxon>Bacillati</taxon>
        <taxon>Actinomycetota</taxon>
        <taxon>Actinomycetes</taxon>
        <taxon>Actinomycetales</taxon>
        <taxon>Actinomycetaceae</taxon>
        <taxon>Buchananella</taxon>
    </lineage>
</organism>
<feature type="domain" description="Signal transduction histidine kinase subgroup 3 dimerisation and phosphoacceptor" evidence="5">
    <location>
        <begin position="197"/>
        <end position="262"/>
    </location>
</feature>
<name>A0A1Q5PTM6_9ACTO</name>
<dbReference type="PANTHER" id="PTHR24421">
    <property type="entry name" value="NITRATE/NITRITE SENSOR PROTEIN NARX-RELATED"/>
    <property type="match status" value="1"/>
</dbReference>
<protein>
    <recommendedName>
        <fullName evidence="5">Signal transduction histidine kinase subgroup 3 dimerisation and phosphoacceptor domain-containing protein</fullName>
    </recommendedName>
</protein>
<evidence type="ECO:0000256" key="4">
    <source>
        <dbReference type="SAM" id="Phobius"/>
    </source>
</evidence>